<dbReference type="Pfam" id="PF01395">
    <property type="entry name" value="PBP_GOBP"/>
    <property type="match status" value="1"/>
</dbReference>
<name>A0A0R8PAQ0_CHRPA</name>
<evidence type="ECO:0000313" key="2">
    <source>
        <dbReference type="EMBL" id="AKW47202.1"/>
    </source>
</evidence>
<dbReference type="GO" id="GO:0005549">
    <property type="term" value="F:odorant binding"/>
    <property type="evidence" value="ECO:0007669"/>
    <property type="project" value="InterPro"/>
</dbReference>
<dbReference type="InterPro" id="IPR006170">
    <property type="entry name" value="PBP/GOBP"/>
</dbReference>
<dbReference type="Gene3D" id="1.10.238.20">
    <property type="entry name" value="Pheromone/general odorant binding protein domain"/>
    <property type="match status" value="1"/>
</dbReference>
<dbReference type="InterPro" id="IPR036728">
    <property type="entry name" value="PBP_GOBP_sf"/>
</dbReference>
<reference evidence="2" key="1">
    <citation type="submission" date="2014-10" db="EMBL/GenBank/DDBJ databases">
        <title>Identification and comparison of genes expressed in the antennae of Chrysopa pallens and Chrysoperla sinica.</title>
        <authorList>
            <person name="Li Z."/>
        </authorList>
    </citation>
    <scope>NUCLEOTIDE SEQUENCE</scope>
</reference>
<proteinExistence type="evidence at transcript level"/>
<dbReference type="SUPFAM" id="SSF47565">
    <property type="entry name" value="Insect pheromone/odorant-binding proteins"/>
    <property type="match status" value="1"/>
</dbReference>
<evidence type="ECO:0000256" key="1">
    <source>
        <dbReference type="SAM" id="SignalP"/>
    </source>
</evidence>
<dbReference type="EMBL" id="KP082910">
    <property type="protein sequence ID" value="AKW47202.1"/>
    <property type="molecule type" value="mRNA"/>
</dbReference>
<keyword evidence="1" id="KW-0732">Signal</keyword>
<dbReference type="SMART" id="SM00708">
    <property type="entry name" value="PhBP"/>
    <property type="match status" value="1"/>
</dbReference>
<feature type="chain" id="PRO_5006587721" evidence="1">
    <location>
        <begin position="22"/>
        <end position="150"/>
    </location>
</feature>
<sequence>MENFKVICFVIFVNLGVYCFACENDDTDFQSITEMCNQTHQTSAEKLLYLYDQGILQDENEMDPKCFLRCLFETSFMVSLEDGSYDNCKAVRYFGGMKTDDNSKQDELLKIAEKCGPKTDHADMCERTYRFVKCFITKGNEYLRGEVTVS</sequence>
<protein>
    <submittedName>
        <fullName evidence="2">Odorant binding protein 9</fullName>
    </submittedName>
</protein>
<organism evidence="2">
    <name type="scientific">Chrysopa pallens</name>
    <name type="common">Green lacewing</name>
    <name type="synonym">Hemerobius pallens</name>
    <dbReference type="NCBI Taxonomy" id="417485"/>
    <lineage>
        <taxon>Eukaryota</taxon>
        <taxon>Metazoa</taxon>
        <taxon>Ecdysozoa</taxon>
        <taxon>Arthropoda</taxon>
        <taxon>Hexapoda</taxon>
        <taxon>Insecta</taxon>
        <taxon>Pterygota</taxon>
        <taxon>Neoptera</taxon>
        <taxon>Endopterygota</taxon>
        <taxon>Neuroptera</taxon>
        <taxon>Hemerobiiformia</taxon>
        <taxon>Chrysopidae</taxon>
        <taxon>Chrysopinae</taxon>
        <taxon>Chrysopa</taxon>
    </lineage>
</organism>
<accession>A0A0R8PAQ0</accession>
<dbReference type="AlphaFoldDB" id="A0A0R8PAQ0"/>
<dbReference type="CDD" id="cd23992">
    <property type="entry name" value="PBP_GOBP"/>
    <property type="match status" value="1"/>
</dbReference>
<feature type="signal peptide" evidence="1">
    <location>
        <begin position="1"/>
        <end position="21"/>
    </location>
</feature>